<sequence>MRSWLLVLVIVVSVQAIPRGKRQNCECSPGQAPKCGCQVMPTPELGGGQMICTCSKPVPPKCACTEGNVVSVGFEKNWKI</sequence>
<dbReference type="AlphaFoldDB" id="A0A8R1HMG1"/>
<evidence type="ECO:0000313" key="3">
    <source>
        <dbReference type="Proteomes" id="UP000005237"/>
    </source>
</evidence>
<name>A0A8R1HMG1_CAEJA</name>
<protein>
    <submittedName>
        <fullName evidence="2">Uncharacterized protein</fullName>
    </submittedName>
</protein>
<feature type="chain" id="PRO_5035736559" evidence="1">
    <location>
        <begin position="17"/>
        <end position="80"/>
    </location>
</feature>
<dbReference type="InterPro" id="IPR009475">
    <property type="entry name" value="DUF1096"/>
</dbReference>
<organism evidence="2 3">
    <name type="scientific">Caenorhabditis japonica</name>
    <dbReference type="NCBI Taxonomy" id="281687"/>
    <lineage>
        <taxon>Eukaryota</taxon>
        <taxon>Metazoa</taxon>
        <taxon>Ecdysozoa</taxon>
        <taxon>Nematoda</taxon>
        <taxon>Chromadorea</taxon>
        <taxon>Rhabditida</taxon>
        <taxon>Rhabditina</taxon>
        <taxon>Rhabditomorpha</taxon>
        <taxon>Rhabditoidea</taxon>
        <taxon>Rhabditidae</taxon>
        <taxon>Peloderinae</taxon>
        <taxon>Caenorhabditis</taxon>
    </lineage>
</organism>
<dbReference type="Pfam" id="PF06493">
    <property type="entry name" value="DUF1096"/>
    <property type="match status" value="1"/>
</dbReference>
<evidence type="ECO:0000313" key="2">
    <source>
        <dbReference type="EnsemblMetazoa" id="CJA05763.1"/>
    </source>
</evidence>
<keyword evidence="3" id="KW-1185">Reference proteome</keyword>
<accession>A0A8R1HMG1</accession>
<reference evidence="3" key="1">
    <citation type="submission" date="2010-08" db="EMBL/GenBank/DDBJ databases">
        <authorList>
            <consortium name="Caenorhabditis japonica Sequencing Consortium"/>
            <person name="Wilson R.K."/>
        </authorList>
    </citation>
    <scope>NUCLEOTIDE SEQUENCE [LARGE SCALE GENOMIC DNA]</scope>
    <source>
        <strain evidence="3">DF5081</strain>
    </source>
</reference>
<proteinExistence type="predicted"/>
<dbReference type="EnsemblMetazoa" id="CJA05763.1">
    <property type="protein sequence ID" value="CJA05763.1"/>
    <property type="gene ID" value="WBGene00124967"/>
</dbReference>
<keyword evidence="1" id="KW-0732">Signal</keyword>
<feature type="signal peptide" evidence="1">
    <location>
        <begin position="1"/>
        <end position="16"/>
    </location>
</feature>
<reference evidence="2" key="2">
    <citation type="submission" date="2022-06" db="UniProtKB">
        <authorList>
            <consortium name="EnsemblMetazoa"/>
        </authorList>
    </citation>
    <scope>IDENTIFICATION</scope>
    <source>
        <strain evidence="2">DF5081</strain>
    </source>
</reference>
<dbReference type="Proteomes" id="UP000005237">
    <property type="component" value="Unassembled WGS sequence"/>
</dbReference>
<evidence type="ECO:0000256" key="1">
    <source>
        <dbReference type="SAM" id="SignalP"/>
    </source>
</evidence>